<organism evidence="1 2">
    <name type="scientific">Prorocentrum cordatum</name>
    <dbReference type="NCBI Taxonomy" id="2364126"/>
    <lineage>
        <taxon>Eukaryota</taxon>
        <taxon>Sar</taxon>
        <taxon>Alveolata</taxon>
        <taxon>Dinophyceae</taxon>
        <taxon>Prorocentrales</taxon>
        <taxon>Prorocentraceae</taxon>
        <taxon>Prorocentrum</taxon>
    </lineage>
</organism>
<comment type="caution">
    <text evidence="1">The sequence shown here is derived from an EMBL/GenBank/DDBJ whole genome shotgun (WGS) entry which is preliminary data.</text>
</comment>
<dbReference type="Proteomes" id="UP001189429">
    <property type="component" value="Unassembled WGS sequence"/>
</dbReference>
<gene>
    <name evidence="1" type="ORF">PCOR1329_LOCUS10184</name>
</gene>
<evidence type="ECO:0000313" key="1">
    <source>
        <dbReference type="EMBL" id="CAK0802803.1"/>
    </source>
</evidence>
<protein>
    <recommendedName>
        <fullName evidence="3">Selenoprotein O</fullName>
    </recommendedName>
</protein>
<evidence type="ECO:0008006" key="3">
    <source>
        <dbReference type="Google" id="ProtNLM"/>
    </source>
</evidence>
<reference evidence="1" key="1">
    <citation type="submission" date="2023-10" db="EMBL/GenBank/DDBJ databases">
        <authorList>
            <person name="Chen Y."/>
            <person name="Shah S."/>
            <person name="Dougan E. K."/>
            <person name="Thang M."/>
            <person name="Chan C."/>
        </authorList>
    </citation>
    <scope>NUCLEOTIDE SEQUENCE [LARGE SCALE GENOMIC DNA]</scope>
</reference>
<proteinExistence type="predicted"/>
<evidence type="ECO:0000313" key="2">
    <source>
        <dbReference type="Proteomes" id="UP001189429"/>
    </source>
</evidence>
<name>A0ABN9QAD3_9DINO</name>
<feature type="non-terminal residue" evidence="1">
    <location>
        <position position="1"/>
    </location>
</feature>
<dbReference type="EMBL" id="CAUYUJ010002885">
    <property type="protein sequence ID" value="CAK0802803.1"/>
    <property type="molecule type" value="Genomic_DNA"/>
</dbReference>
<accession>A0ABN9QAD3</accession>
<keyword evidence="2" id="KW-1185">Reference proteome</keyword>
<sequence>RNAGTVGPCSILTFPPPRGRRRDVWGAGEGIEVGVHQHNFALERIAQPDTPYGLEPAAAWLGRMLEPAAAAGTTLMRAAAEAADAEEAVREAAAGVPPIATAYKWVVRAVLGGPVSEGGVYAEGCMELLNRAIGAGRGSPRLSTGSCASACRKGMRTWRPSSSGSGWRKA</sequence>